<dbReference type="AlphaFoldDB" id="A0A0C3QI24"/>
<reference evidence="2" key="2">
    <citation type="submission" date="2015-01" db="EMBL/GenBank/DDBJ databases">
        <title>Evolutionary Origins and Diversification of the Mycorrhizal Mutualists.</title>
        <authorList>
            <consortium name="DOE Joint Genome Institute"/>
            <consortium name="Mycorrhizal Genomics Consortium"/>
            <person name="Kohler A."/>
            <person name="Kuo A."/>
            <person name="Nagy L.G."/>
            <person name="Floudas D."/>
            <person name="Copeland A."/>
            <person name="Barry K.W."/>
            <person name="Cichocki N."/>
            <person name="Veneault-Fourrey C."/>
            <person name="LaButti K."/>
            <person name="Lindquist E.A."/>
            <person name="Lipzen A."/>
            <person name="Lundell T."/>
            <person name="Morin E."/>
            <person name="Murat C."/>
            <person name="Riley R."/>
            <person name="Ohm R."/>
            <person name="Sun H."/>
            <person name="Tunlid A."/>
            <person name="Henrissat B."/>
            <person name="Grigoriev I.V."/>
            <person name="Hibbett D.S."/>
            <person name="Martin F."/>
        </authorList>
    </citation>
    <scope>NUCLEOTIDE SEQUENCE [LARGE SCALE GENOMIC DNA]</scope>
    <source>
        <strain evidence="2">MUT 4182</strain>
    </source>
</reference>
<sequence>QELYARIGDDRGRANTLYNLGHLNRQQARKMESAQFYAQARDLYSQIGRLDDAKRASDWLTAVTNQSGPPATMHLAPC</sequence>
<gene>
    <name evidence="1" type="ORF">M407DRAFT_243739</name>
</gene>
<proteinExistence type="predicted"/>
<dbReference type="Proteomes" id="UP000054248">
    <property type="component" value="Unassembled WGS sequence"/>
</dbReference>
<evidence type="ECO:0000313" key="2">
    <source>
        <dbReference type="Proteomes" id="UP000054248"/>
    </source>
</evidence>
<name>A0A0C3QI24_9AGAM</name>
<dbReference type="EMBL" id="KN823025">
    <property type="protein sequence ID" value="KIO26351.1"/>
    <property type="molecule type" value="Genomic_DNA"/>
</dbReference>
<keyword evidence="2" id="KW-1185">Reference proteome</keyword>
<dbReference type="HOGENOM" id="CLU_184144_0_0_1"/>
<dbReference type="OrthoDB" id="431454at2759"/>
<dbReference type="Gene3D" id="1.25.40.10">
    <property type="entry name" value="Tetratricopeptide repeat domain"/>
    <property type="match status" value="1"/>
</dbReference>
<accession>A0A0C3QI24</accession>
<evidence type="ECO:0000313" key="1">
    <source>
        <dbReference type="EMBL" id="KIO26351.1"/>
    </source>
</evidence>
<feature type="non-terminal residue" evidence="1">
    <location>
        <position position="1"/>
    </location>
</feature>
<protein>
    <submittedName>
        <fullName evidence="1">Uncharacterized protein</fullName>
    </submittedName>
</protein>
<organism evidence="1 2">
    <name type="scientific">Tulasnella calospora MUT 4182</name>
    <dbReference type="NCBI Taxonomy" id="1051891"/>
    <lineage>
        <taxon>Eukaryota</taxon>
        <taxon>Fungi</taxon>
        <taxon>Dikarya</taxon>
        <taxon>Basidiomycota</taxon>
        <taxon>Agaricomycotina</taxon>
        <taxon>Agaricomycetes</taxon>
        <taxon>Cantharellales</taxon>
        <taxon>Tulasnellaceae</taxon>
        <taxon>Tulasnella</taxon>
    </lineage>
</organism>
<dbReference type="InterPro" id="IPR011990">
    <property type="entry name" value="TPR-like_helical_dom_sf"/>
</dbReference>
<reference evidence="1 2" key="1">
    <citation type="submission" date="2014-04" db="EMBL/GenBank/DDBJ databases">
        <authorList>
            <consortium name="DOE Joint Genome Institute"/>
            <person name="Kuo A."/>
            <person name="Girlanda M."/>
            <person name="Perotto S."/>
            <person name="Kohler A."/>
            <person name="Nagy L.G."/>
            <person name="Floudas D."/>
            <person name="Copeland A."/>
            <person name="Barry K.W."/>
            <person name="Cichocki N."/>
            <person name="Veneault-Fourrey C."/>
            <person name="LaButti K."/>
            <person name="Lindquist E.A."/>
            <person name="Lipzen A."/>
            <person name="Lundell T."/>
            <person name="Morin E."/>
            <person name="Murat C."/>
            <person name="Sun H."/>
            <person name="Tunlid A."/>
            <person name="Henrissat B."/>
            <person name="Grigoriev I.V."/>
            <person name="Hibbett D.S."/>
            <person name="Martin F."/>
            <person name="Nordberg H.P."/>
            <person name="Cantor M.N."/>
            <person name="Hua S.X."/>
        </authorList>
    </citation>
    <scope>NUCLEOTIDE SEQUENCE [LARGE SCALE GENOMIC DNA]</scope>
    <source>
        <strain evidence="1 2">MUT 4182</strain>
    </source>
</reference>